<feature type="transmembrane region" description="Helical" evidence="8">
    <location>
        <begin position="75"/>
        <end position="93"/>
    </location>
</feature>
<dbReference type="GO" id="GO:0022857">
    <property type="term" value="F:transmembrane transporter activity"/>
    <property type="evidence" value="ECO:0007669"/>
    <property type="project" value="InterPro"/>
</dbReference>
<keyword evidence="10" id="KW-1185">Reference proteome</keyword>
<reference evidence="10" key="1">
    <citation type="submission" date="2015-01" db="EMBL/GenBank/DDBJ databases">
        <authorList>
            <person name="Manzoor Shahid"/>
            <person name="Zubair Saima"/>
        </authorList>
    </citation>
    <scope>NUCLEOTIDE SEQUENCE [LARGE SCALE GENOMIC DNA]</scope>
    <source>
        <strain evidence="10">V1</strain>
    </source>
</reference>
<dbReference type="GO" id="GO:0005886">
    <property type="term" value="C:plasma membrane"/>
    <property type="evidence" value="ECO:0007669"/>
    <property type="project" value="UniProtKB-SubCell"/>
</dbReference>
<feature type="transmembrane region" description="Helical" evidence="8">
    <location>
        <begin position="180"/>
        <end position="198"/>
    </location>
</feature>
<evidence type="ECO:0000313" key="9">
    <source>
        <dbReference type="EMBL" id="CEM61801.1"/>
    </source>
</evidence>
<keyword evidence="6 8" id="KW-1133">Transmembrane helix</keyword>
<evidence type="ECO:0000256" key="1">
    <source>
        <dbReference type="ARBA" id="ARBA00004651"/>
    </source>
</evidence>
<feature type="transmembrane region" description="Helical" evidence="8">
    <location>
        <begin position="99"/>
        <end position="122"/>
    </location>
</feature>
<dbReference type="Proteomes" id="UP000042527">
    <property type="component" value="Unassembled WGS sequence"/>
</dbReference>
<sequence>MRYPEMLDKKYLQRKILRTEFFVFIAIIILSILIQLRSGQFFSNNNLVDLVRAVIIPAMFSIAAMIVLVSGGTDVSAPSIASLAMYLVSKWMLRYEGNVIVLFLIGAGIGIILGCLNGYLIARFQFPTLIVTLGTASLYTGLLQGVFAAHEHPVPAPMHALGKAKLFSVENAVSGLKSNMPLTIFLLIALVILVWFILQKTMLGRGIYAIGGDVISAQRAGFNVFQIQMFIYIFVGMIAGITGVARASMMMNCQPTNLNGMEMTAIASCVLGGTSVQGGAGSITGTILGVLLITIISNSLLLLGISTFWQKIFTGLIILIGTGVSAYRMKQRQGH</sequence>
<protein>
    <submittedName>
        <fullName evidence="9">Branched-chain amino acid ABC transporter, permease protein</fullName>
    </submittedName>
</protein>
<feature type="transmembrane region" description="Helical" evidence="8">
    <location>
        <begin position="50"/>
        <end position="68"/>
    </location>
</feature>
<dbReference type="PANTHER" id="PTHR32196">
    <property type="entry name" value="ABC TRANSPORTER PERMEASE PROTEIN YPHD-RELATED-RELATED"/>
    <property type="match status" value="1"/>
</dbReference>
<dbReference type="Pfam" id="PF02653">
    <property type="entry name" value="BPD_transp_2"/>
    <property type="match status" value="1"/>
</dbReference>
<evidence type="ECO:0000313" key="10">
    <source>
        <dbReference type="Proteomes" id="UP000042527"/>
    </source>
</evidence>
<dbReference type="PANTHER" id="PTHR32196:SF21">
    <property type="entry name" value="ABC TRANSPORTER PERMEASE PROTEIN YPHD-RELATED"/>
    <property type="match status" value="1"/>
</dbReference>
<proteinExistence type="predicted"/>
<dbReference type="EMBL" id="CDNC01000014">
    <property type="protein sequence ID" value="CEM61801.1"/>
    <property type="molecule type" value="Genomic_DNA"/>
</dbReference>
<dbReference type="InterPro" id="IPR001851">
    <property type="entry name" value="ABC_transp_permease"/>
</dbReference>
<keyword evidence="5 8" id="KW-0812">Transmembrane</keyword>
<evidence type="ECO:0000256" key="3">
    <source>
        <dbReference type="ARBA" id="ARBA00022475"/>
    </source>
</evidence>
<evidence type="ECO:0000256" key="6">
    <source>
        <dbReference type="ARBA" id="ARBA00022989"/>
    </source>
</evidence>
<dbReference type="CDD" id="cd06579">
    <property type="entry name" value="TM_PBP1_transp_AraH_like"/>
    <property type="match status" value="1"/>
</dbReference>
<feature type="transmembrane region" description="Helical" evidence="8">
    <location>
        <begin position="129"/>
        <end position="149"/>
    </location>
</feature>
<name>A0A0B7GYQ3_TREPH</name>
<evidence type="ECO:0000256" key="4">
    <source>
        <dbReference type="ARBA" id="ARBA00022519"/>
    </source>
</evidence>
<evidence type="ECO:0000256" key="8">
    <source>
        <dbReference type="SAM" id="Phobius"/>
    </source>
</evidence>
<feature type="transmembrane region" description="Helical" evidence="8">
    <location>
        <begin position="287"/>
        <end position="306"/>
    </location>
</feature>
<evidence type="ECO:0000256" key="7">
    <source>
        <dbReference type="ARBA" id="ARBA00023136"/>
    </source>
</evidence>
<evidence type="ECO:0000256" key="5">
    <source>
        <dbReference type="ARBA" id="ARBA00022692"/>
    </source>
</evidence>
<keyword evidence="4" id="KW-0997">Cell inner membrane</keyword>
<organism evidence="9 10">
    <name type="scientific">Treponema phagedenis</name>
    <dbReference type="NCBI Taxonomy" id="162"/>
    <lineage>
        <taxon>Bacteria</taxon>
        <taxon>Pseudomonadati</taxon>
        <taxon>Spirochaetota</taxon>
        <taxon>Spirochaetia</taxon>
        <taxon>Spirochaetales</taxon>
        <taxon>Treponemataceae</taxon>
        <taxon>Treponema</taxon>
    </lineage>
</organism>
<feature type="transmembrane region" description="Helical" evidence="8">
    <location>
        <begin position="312"/>
        <end position="329"/>
    </location>
</feature>
<feature type="transmembrane region" description="Helical" evidence="8">
    <location>
        <begin position="21"/>
        <end position="38"/>
    </location>
</feature>
<keyword evidence="7 8" id="KW-0472">Membrane</keyword>
<accession>A0A0B7GYQ3</accession>
<evidence type="ECO:0000256" key="2">
    <source>
        <dbReference type="ARBA" id="ARBA00022448"/>
    </source>
</evidence>
<keyword evidence="3" id="KW-1003">Cell membrane</keyword>
<comment type="subcellular location">
    <subcellularLocation>
        <location evidence="1">Cell membrane</location>
        <topology evidence="1">Multi-pass membrane protein</topology>
    </subcellularLocation>
</comment>
<dbReference type="AlphaFoldDB" id="A0A0B7GYQ3"/>
<keyword evidence="2" id="KW-0813">Transport</keyword>
<gene>
    <name evidence="9" type="ORF">TPHV1_210034</name>
</gene>
<feature type="transmembrane region" description="Helical" evidence="8">
    <location>
        <begin position="229"/>
        <end position="249"/>
    </location>
</feature>